<proteinExistence type="predicted"/>
<comment type="caution">
    <text evidence="3">The sequence shown here is derived from an EMBL/GenBank/DDBJ whole genome shotgun (WGS) entry which is preliminary data.</text>
</comment>
<feature type="region of interest" description="Disordered" evidence="1">
    <location>
        <begin position="57"/>
        <end position="97"/>
    </location>
</feature>
<name>A0A162FVC9_9MICO</name>
<evidence type="ECO:0000313" key="4">
    <source>
        <dbReference type="Proteomes" id="UP000076717"/>
    </source>
</evidence>
<accession>A0A162FVC9</accession>
<keyword evidence="2" id="KW-0472">Membrane</keyword>
<sequence>MKTRVIFYLVGGVLVLGAGINSVASTGFSVPNLLTMLCGALILAIAGWQALRSWRADSDRDVEPLASDASAAARRARTEPQPARSPGAASRASPRRG</sequence>
<evidence type="ECO:0000313" key="3">
    <source>
        <dbReference type="EMBL" id="KZX20050.1"/>
    </source>
</evidence>
<dbReference type="AlphaFoldDB" id="A0A162FVC9"/>
<gene>
    <name evidence="3" type="ORF">ACH61_02836</name>
</gene>
<keyword evidence="4" id="KW-1185">Reference proteome</keyword>
<protein>
    <submittedName>
        <fullName evidence="3">Uncharacterized protein</fullName>
    </submittedName>
</protein>
<dbReference type="Proteomes" id="UP000076717">
    <property type="component" value="Unassembled WGS sequence"/>
</dbReference>
<reference evidence="3 4" key="1">
    <citation type="submission" date="2015-08" db="EMBL/GenBank/DDBJ databases">
        <title>Draft Genome Sequence of Rathayibacter sp. Strain VKM Ac-2596 Isolated from Leaf Gall Induced by Plant-Parasitic Nematodes.</title>
        <authorList>
            <person name="Vasilenko O.V."/>
            <person name="Starodumova I.P."/>
            <person name="Tarlachkov S.V."/>
            <person name="Dorofeeva L.V."/>
            <person name="Evtushenko L.I."/>
        </authorList>
    </citation>
    <scope>NUCLEOTIDE SEQUENCE [LARGE SCALE GENOMIC DNA]</scope>
    <source>
        <strain evidence="3 4">VKM Ac-2596</strain>
    </source>
</reference>
<keyword evidence="2" id="KW-0812">Transmembrane</keyword>
<dbReference type="EMBL" id="LIIN01000145">
    <property type="protein sequence ID" value="KZX20050.1"/>
    <property type="molecule type" value="Genomic_DNA"/>
</dbReference>
<feature type="transmembrane region" description="Helical" evidence="2">
    <location>
        <begin position="30"/>
        <end position="51"/>
    </location>
</feature>
<evidence type="ECO:0000256" key="1">
    <source>
        <dbReference type="SAM" id="MobiDB-lite"/>
    </source>
</evidence>
<keyword evidence="2" id="KW-1133">Transmembrane helix</keyword>
<feature type="transmembrane region" description="Helical" evidence="2">
    <location>
        <begin position="5"/>
        <end position="24"/>
    </location>
</feature>
<organism evidence="3 4">
    <name type="scientific">Rathayibacter tanaceti</name>
    <dbReference type="NCBI Taxonomy" id="1671680"/>
    <lineage>
        <taxon>Bacteria</taxon>
        <taxon>Bacillati</taxon>
        <taxon>Actinomycetota</taxon>
        <taxon>Actinomycetes</taxon>
        <taxon>Micrococcales</taxon>
        <taxon>Microbacteriaceae</taxon>
        <taxon>Rathayibacter</taxon>
    </lineage>
</organism>
<feature type="compositionally biased region" description="Low complexity" evidence="1">
    <location>
        <begin position="82"/>
        <end position="97"/>
    </location>
</feature>
<evidence type="ECO:0000256" key="2">
    <source>
        <dbReference type="SAM" id="Phobius"/>
    </source>
</evidence>